<dbReference type="AlphaFoldDB" id="A0ABD5Z7X7"/>
<feature type="binding site" evidence="6">
    <location>
        <position position="123"/>
    </location>
    <ligand>
        <name>GTP</name>
        <dbReference type="ChEBI" id="CHEBI:37565"/>
    </ligand>
</feature>
<dbReference type="Proteomes" id="UP001596447">
    <property type="component" value="Unassembled WGS sequence"/>
</dbReference>
<keyword evidence="2 6" id="KW-0547">Nucleotide-binding</keyword>
<protein>
    <recommendedName>
        <fullName evidence="6">GTP-dependent dephospho-CoA kinase</fullName>
        <ecNumber evidence="6">2.7.1.237</ecNumber>
    </recommendedName>
    <alternativeName>
        <fullName evidence="6">Dephospho-coenzyme A kinase</fullName>
        <shortName evidence="6">DPCK</shortName>
    </alternativeName>
</protein>
<reference evidence="7 8" key="1">
    <citation type="journal article" date="2019" name="Int. J. Syst. Evol. Microbiol.">
        <title>The Global Catalogue of Microorganisms (GCM) 10K type strain sequencing project: providing services to taxonomists for standard genome sequencing and annotation.</title>
        <authorList>
            <consortium name="The Broad Institute Genomics Platform"/>
            <consortium name="The Broad Institute Genome Sequencing Center for Infectious Disease"/>
            <person name="Wu L."/>
            <person name="Ma J."/>
        </authorList>
    </citation>
    <scope>NUCLEOTIDE SEQUENCE [LARGE SCALE GENOMIC DNA]</scope>
    <source>
        <strain evidence="7 8">XZGYJ-43</strain>
    </source>
</reference>
<feature type="binding site" evidence="6">
    <location>
        <position position="46"/>
    </location>
    <ligand>
        <name>GTP</name>
        <dbReference type="ChEBI" id="CHEBI:37565"/>
    </ligand>
</feature>
<feature type="binding site" evidence="6">
    <location>
        <position position="45"/>
    </location>
    <ligand>
        <name>GTP</name>
        <dbReference type="ChEBI" id="CHEBI:37565"/>
    </ligand>
</feature>
<dbReference type="GO" id="GO:0005525">
    <property type="term" value="F:GTP binding"/>
    <property type="evidence" value="ECO:0007669"/>
    <property type="project" value="UniProtKB-UniRule"/>
</dbReference>
<evidence type="ECO:0000313" key="7">
    <source>
        <dbReference type="EMBL" id="MFC7201318.1"/>
    </source>
</evidence>
<gene>
    <name evidence="7" type="ORF">ACFQJ9_18225</name>
</gene>
<accession>A0ABD5Z7X7</accession>
<keyword evidence="1 6" id="KW-0808">Transferase</keyword>
<dbReference type="InterPro" id="IPR007164">
    <property type="entry name" value="GTP-dep_dephospho-CoA_kin"/>
</dbReference>
<keyword evidence="3 6" id="KW-0418">Kinase</keyword>
<dbReference type="HAMAP" id="MF_00590">
    <property type="entry name" value="Dephospho_CoA_kinase_GTP_dep"/>
    <property type="match status" value="1"/>
</dbReference>
<dbReference type="GO" id="GO:0016301">
    <property type="term" value="F:kinase activity"/>
    <property type="evidence" value="ECO:0007669"/>
    <property type="project" value="UniProtKB-UniRule"/>
</dbReference>
<evidence type="ECO:0000256" key="5">
    <source>
        <dbReference type="ARBA" id="ARBA00023134"/>
    </source>
</evidence>
<evidence type="ECO:0000256" key="6">
    <source>
        <dbReference type="HAMAP-Rule" id="MF_00590"/>
    </source>
</evidence>
<organism evidence="7 8">
    <name type="scientific">Halospeciosus flavus</name>
    <dbReference type="NCBI Taxonomy" id="3032283"/>
    <lineage>
        <taxon>Archaea</taxon>
        <taxon>Methanobacteriati</taxon>
        <taxon>Methanobacteriota</taxon>
        <taxon>Stenosarchaea group</taxon>
        <taxon>Halobacteria</taxon>
        <taxon>Halobacteriales</taxon>
        <taxon>Halobacteriaceae</taxon>
        <taxon>Halospeciosus</taxon>
    </lineage>
</organism>
<evidence type="ECO:0000256" key="3">
    <source>
        <dbReference type="ARBA" id="ARBA00022777"/>
    </source>
</evidence>
<proteinExistence type="inferred from homology"/>
<keyword evidence="5 6" id="KW-0342">GTP-binding</keyword>
<dbReference type="PANTHER" id="PTHR40732:SF1">
    <property type="entry name" value="GTP-DEPENDENT DEPHOSPHO-COA KINASE"/>
    <property type="match status" value="1"/>
</dbReference>
<sequence>MPHAVATLPPEARASFKEPFGPVYTDAERLLADAGDSPIVAVGDVVSAHLGRAGVVPHVFVVDGRTERETVAEEVLVDIPDADREVDVESSPGTVSAELLEALAAAIDAPADTSTRISVDGEEDLATVPAVLLAPVGATVVYGQPGEGMVRVAVTSGAKERMRDLAGELETTDEFWTLVD</sequence>
<comment type="pathway">
    <text evidence="6">Cofactor biosynthesis; coenzyme A biosynthesis.</text>
</comment>
<keyword evidence="4 6" id="KW-0173">Coenzyme A biosynthesis</keyword>
<comment type="similarity">
    <text evidence="6">Belongs to the GTP-dependent DPCK family.</text>
</comment>
<evidence type="ECO:0000256" key="1">
    <source>
        <dbReference type="ARBA" id="ARBA00022679"/>
    </source>
</evidence>
<dbReference type="EMBL" id="JBHTAR010000011">
    <property type="protein sequence ID" value="MFC7201318.1"/>
    <property type="molecule type" value="Genomic_DNA"/>
</dbReference>
<dbReference type="RefSeq" id="WP_279528069.1">
    <property type="nucleotide sequence ID" value="NZ_CP122312.1"/>
</dbReference>
<dbReference type="EC" id="2.7.1.237" evidence="6"/>
<keyword evidence="8" id="KW-1185">Reference proteome</keyword>
<name>A0ABD5Z7X7_9EURY</name>
<evidence type="ECO:0000256" key="4">
    <source>
        <dbReference type="ARBA" id="ARBA00022993"/>
    </source>
</evidence>
<dbReference type="Pfam" id="PF04019">
    <property type="entry name" value="DUF359"/>
    <property type="match status" value="1"/>
</dbReference>
<feature type="binding site" evidence="6">
    <location>
        <position position="63"/>
    </location>
    <ligand>
        <name>GTP</name>
        <dbReference type="ChEBI" id="CHEBI:37565"/>
    </ligand>
</feature>
<dbReference type="PIRSF" id="PIRSF006533">
    <property type="entry name" value="UCP006533"/>
    <property type="match status" value="1"/>
</dbReference>
<comment type="function">
    <text evidence="6">Catalyzes the GTP-dependent phosphorylation of the 3'-hydroxyl group of dephosphocoenzyme A to form coenzyme A (CoA).</text>
</comment>
<feature type="binding site" evidence="6">
    <location>
        <position position="44"/>
    </location>
    <ligand>
        <name>GTP</name>
        <dbReference type="ChEBI" id="CHEBI:37565"/>
    </ligand>
</feature>
<evidence type="ECO:0000256" key="2">
    <source>
        <dbReference type="ARBA" id="ARBA00022741"/>
    </source>
</evidence>
<comment type="caution">
    <text evidence="7">The sequence shown here is derived from an EMBL/GenBank/DDBJ whole genome shotgun (WGS) entry which is preliminary data.</text>
</comment>
<comment type="caution">
    <text evidence="6">Lacks conserved residue(s) required for the propagation of feature annotation.</text>
</comment>
<dbReference type="PANTHER" id="PTHR40732">
    <property type="entry name" value="UPF0218 PROTEIN TK1697"/>
    <property type="match status" value="1"/>
</dbReference>
<comment type="catalytic activity">
    <reaction evidence="6">
        <text>3'-dephospho-CoA + GTP = GDP + CoA + H(+)</text>
        <dbReference type="Rhea" id="RHEA:61156"/>
        <dbReference type="ChEBI" id="CHEBI:15378"/>
        <dbReference type="ChEBI" id="CHEBI:37565"/>
        <dbReference type="ChEBI" id="CHEBI:57287"/>
        <dbReference type="ChEBI" id="CHEBI:57328"/>
        <dbReference type="ChEBI" id="CHEBI:58189"/>
        <dbReference type="EC" id="2.7.1.237"/>
    </reaction>
</comment>
<dbReference type="GO" id="GO:0015937">
    <property type="term" value="P:coenzyme A biosynthetic process"/>
    <property type="evidence" value="ECO:0007669"/>
    <property type="project" value="UniProtKB-UniRule"/>
</dbReference>
<evidence type="ECO:0000313" key="8">
    <source>
        <dbReference type="Proteomes" id="UP001596447"/>
    </source>
</evidence>